<evidence type="ECO:0000313" key="2">
    <source>
        <dbReference type="EMBL" id="KAJ8426282.1"/>
    </source>
</evidence>
<feature type="compositionally biased region" description="Low complexity" evidence="1">
    <location>
        <begin position="110"/>
        <end position="124"/>
    </location>
</feature>
<proteinExistence type="predicted"/>
<organism evidence="2 3">
    <name type="scientific">Carnegiea gigantea</name>
    <dbReference type="NCBI Taxonomy" id="171969"/>
    <lineage>
        <taxon>Eukaryota</taxon>
        <taxon>Viridiplantae</taxon>
        <taxon>Streptophyta</taxon>
        <taxon>Embryophyta</taxon>
        <taxon>Tracheophyta</taxon>
        <taxon>Spermatophyta</taxon>
        <taxon>Magnoliopsida</taxon>
        <taxon>eudicotyledons</taxon>
        <taxon>Gunneridae</taxon>
        <taxon>Pentapetalae</taxon>
        <taxon>Caryophyllales</taxon>
        <taxon>Cactineae</taxon>
        <taxon>Cactaceae</taxon>
        <taxon>Cactoideae</taxon>
        <taxon>Echinocereeae</taxon>
        <taxon>Carnegiea</taxon>
    </lineage>
</organism>
<comment type="caution">
    <text evidence="2">The sequence shown here is derived from an EMBL/GenBank/DDBJ whole genome shotgun (WGS) entry which is preliminary data.</text>
</comment>
<evidence type="ECO:0000256" key="1">
    <source>
        <dbReference type="SAM" id="MobiDB-lite"/>
    </source>
</evidence>
<feature type="compositionally biased region" description="Polar residues" evidence="1">
    <location>
        <begin position="99"/>
        <end position="109"/>
    </location>
</feature>
<accession>A0A9Q1GVN8</accession>
<protein>
    <submittedName>
        <fullName evidence="2">Uncharacterized protein</fullName>
    </submittedName>
</protein>
<feature type="region of interest" description="Disordered" evidence="1">
    <location>
        <begin position="66"/>
        <end position="168"/>
    </location>
</feature>
<reference evidence="2" key="1">
    <citation type="submission" date="2022-04" db="EMBL/GenBank/DDBJ databases">
        <title>Carnegiea gigantea Genome sequencing and assembly v2.</title>
        <authorList>
            <person name="Copetti D."/>
            <person name="Sanderson M.J."/>
            <person name="Burquez A."/>
            <person name="Wojciechowski M.F."/>
        </authorList>
    </citation>
    <scope>NUCLEOTIDE SEQUENCE</scope>
    <source>
        <strain evidence="2">SGP5-SGP5p</strain>
        <tissue evidence="2">Aerial part</tissue>
    </source>
</reference>
<dbReference type="EMBL" id="JAKOGI010001317">
    <property type="protein sequence ID" value="KAJ8426282.1"/>
    <property type="molecule type" value="Genomic_DNA"/>
</dbReference>
<name>A0A9Q1GVN8_9CARY</name>
<dbReference type="AlphaFoldDB" id="A0A9Q1GVN8"/>
<dbReference type="Proteomes" id="UP001153076">
    <property type="component" value="Unassembled WGS sequence"/>
</dbReference>
<sequence>MPPPVCFGLATTMVSTEASAPSTSAQSQYLVASLDPVTRSPNLSALRLHPSRRPPLSRRHLSFFQLPSRALTSPQAMTPSPRPSSPRPGLRLLLPWALATSTGSEGSSRNGVHNSNSSTGHSTNIGRGRNNKWHDNRSTRGHGGGRGRGHNNTNGGRGAPHQSATFGG</sequence>
<feature type="compositionally biased region" description="Basic residues" evidence="1">
    <location>
        <begin position="139"/>
        <end position="149"/>
    </location>
</feature>
<gene>
    <name evidence="2" type="ORF">Cgig2_001031</name>
</gene>
<evidence type="ECO:0000313" key="3">
    <source>
        <dbReference type="Proteomes" id="UP001153076"/>
    </source>
</evidence>
<keyword evidence="3" id="KW-1185">Reference proteome</keyword>